<evidence type="ECO:0000313" key="2">
    <source>
        <dbReference type="Proteomes" id="UP000827092"/>
    </source>
</evidence>
<gene>
    <name evidence="1" type="ORF">JTE90_020545</name>
</gene>
<proteinExistence type="predicted"/>
<organism evidence="1 2">
    <name type="scientific">Oedothorax gibbosus</name>
    <dbReference type="NCBI Taxonomy" id="931172"/>
    <lineage>
        <taxon>Eukaryota</taxon>
        <taxon>Metazoa</taxon>
        <taxon>Ecdysozoa</taxon>
        <taxon>Arthropoda</taxon>
        <taxon>Chelicerata</taxon>
        <taxon>Arachnida</taxon>
        <taxon>Araneae</taxon>
        <taxon>Araneomorphae</taxon>
        <taxon>Entelegynae</taxon>
        <taxon>Araneoidea</taxon>
        <taxon>Linyphiidae</taxon>
        <taxon>Erigoninae</taxon>
        <taxon>Oedothorax</taxon>
    </lineage>
</organism>
<dbReference type="EMBL" id="JAFNEN010000011">
    <property type="protein sequence ID" value="KAG8200905.1"/>
    <property type="molecule type" value="Genomic_DNA"/>
</dbReference>
<accession>A0AAV6VWU4</accession>
<dbReference type="Proteomes" id="UP000827092">
    <property type="component" value="Unassembled WGS sequence"/>
</dbReference>
<comment type="caution">
    <text evidence="1">The sequence shown here is derived from an EMBL/GenBank/DDBJ whole genome shotgun (WGS) entry which is preliminary data.</text>
</comment>
<sequence>MLGECLTDWAPQPPPLLSSLMGPIHASATGALSTAPGLGSYQSMARGGSETQNRKCRRCGRSGIVTVNRRRVEESSLPLRPDIVVRRPDGSMLIIDVTVPFEDRVEALEKARQLKATKYQSLVDDLATKGISSEVNAIIVGALGSWETCNDYVLGQLGVSRKYATMMRKIICARTIGYS</sequence>
<keyword evidence="2" id="KW-1185">Reference proteome</keyword>
<evidence type="ECO:0008006" key="3">
    <source>
        <dbReference type="Google" id="ProtNLM"/>
    </source>
</evidence>
<name>A0AAV6VWU4_9ARAC</name>
<reference evidence="1 2" key="1">
    <citation type="journal article" date="2022" name="Nat. Ecol. Evol.">
        <title>A masculinizing supergene underlies an exaggerated male reproductive morph in a spider.</title>
        <authorList>
            <person name="Hendrickx F."/>
            <person name="De Corte Z."/>
            <person name="Sonet G."/>
            <person name="Van Belleghem S.M."/>
            <person name="Kostlbacher S."/>
            <person name="Vangestel C."/>
        </authorList>
    </citation>
    <scope>NUCLEOTIDE SEQUENCE [LARGE SCALE GENOMIC DNA]</scope>
    <source>
        <strain evidence="1">W744_W776</strain>
    </source>
</reference>
<protein>
    <recommendedName>
        <fullName evidence="3">Reverse transcriptase</fullName>
    </recommendedName>
</protein>
<evidence type="ECO:0000313" key="1">
    <source>
        <dbReference type="EMBL" id="KAG8200905.1"/>
    </source>
</evidence>
<dbReference type="AlphaFoldDB" id="A0AAV6VWU4"/>